<dbReference type="RefSeq" id="WP_013169934.1">
    <property type="nucleotide sequence ID" value="NC_014218.1"/>
</dbReference>
<dbReference type="eggNOG" id="ENOG5031GPA">
    <property type="taxonomic scope" value="Bacteria"/>
</dbReference>
<reference evidence="2 3" key="1">
    <citation type="journal article" date="2010" name="Stand. Genomic Sci.">
        <title>Complete genome sequence of Arcanobacterium haemolyticum type strain (11018).</title>
        <authorList>
            <person name="Yasawong M."/>
            <person name="Teshima H."/>
            <person name="Lapidus A."/>
            <person name="Nolan M."/>
            <person name="Lucas S."/>
            <person name="Glavina Del Rio T."/>
            <person name="Tice H."/>
            <person name="Cheng J."/>
            <person name="Bruce D."/>
            <person name="Detter C."/>
            <person name="Tapia R."/>
            <person name="Han C."/>
            <person name="Goodwin L."/>
            <person name="Pitluck S."/>
            <person name="Liolios K."/>
            <person name="Ivanova N."/>
            <person name="Mavromatis K."/>
            <person name="Mikhailova N."/>
            <person name="Pati A."/>
            <person name="Chen A."/>
            <person name="Palaniappan K."/>
            <person name="Land M."/>
            <person name="Hauser L."/>
            <person name="Chang Y."/>
            <person name="Jeffries C."/>
            <person name="Rohde M."/>
            <person name="Sikorski J."/>
            <person name="Pukall R."/>
            <person name="Goker M."/>
            <person name="Woyke T."/>
            <person name="Bristow J."/>
            <person name="Eisen J."/>
            <person name="Markowitz V."/>
            <person name="Hugenholtz P."/>
            <person name="Kyrpides N."/>
            <person name="Klenk H."/>
        </authorList>
    </citation>
    <scope>NUCLEOTIDE SEQUENCE [LARGE SCALE GENOMIC DNA]</scope>
    <source>
        <strain evidence="3">ATCC 9345 / DSM 20595 / CCUG 17215 / LMG 16163 / NBRC 15585 / NCTC 8452 / 11018</strain>
    </source>
</reference>
<dbReference type="OrthoDB" id="5192284at2"/>
<evidence type="ECO:0000313" key="2">
    <source>
        <dbReference type="EMBL" id="ADH92436.1"/>
    </source>
</evidence>
<dbReference type="PROSITE" id="PS50093">
    <property type="entry name" value="PKD"/>
    <property type="match status" value="1"/>
</dbReference>
<dbReference type="CDD" id="cd00146">
    <property type="entry name" value="PKD"/>
    <property type="match status" value="1"/>
</dbReference>
<dbReference type="HOGENOM" id="CLU_1080299_0_0_11"/>
<dbReference type="InterPro" id="IPR013783">
    <property type="entry name" value="Ig-like_fold"/>
</dbReference>
<dbReference type="KEGG" id="ahe:Arch_0703"/>
<dbReference type="InterPro" id="IPR000601">
    <property type="entry name" value="PKD_dom"/>
</dbReference>
<proteinExistence type="predicted"/>
<dbReference type="Gene3D" id="2.60.40.10">
    <property type="entry name" value="Immunoglobulins"/>
    <property type="match status" value="1"/>
</dbReference>
<gene>
    <name evidence="2" type="ordered locus">Arch_0703</name>
</gene>
<dbReference type="EMBL" id="CP002045">
    <property type="protein sequence ID" value="ADH92436.1"/>
    <property type="molecule type" value="Genomic_DNA"/>
</dbReference>
<sequence length="257" mass="28166">MRILAFSILSIFTMITPAQEDQWRSDVVKNKITVIRIGNIEAQTPPSLSGNSVDGRVAIITPKPTYTMADFCAGKKFPSTIKTGWGLGDVAQLERHREELCKEGKPVGPSTEDIMAAIREHASRIIQAGVVHVQPASDVLVNKPTYFFSTAEAHQVEVIVGQIPVKLKLLPQYYHWDFGDGTKLTTQTAGGQWPNGDVTHEYRRSGTFQPSVLTTWSISMKLPQGMWIPVPGEGNTSAQASPIRVSEARAVLTNGLQ</sequence>
<dbReference type="Proteomes" id="UP000000376">
    <property type="component" value="Chromosome"/>
</dbReference>
<dbReference type="InterPro" id="IPR035986">
    <property type="entry name" value="PKD_dom_sf"/>
</dbReference>
<dbReference type="SUPFAM" id="SSF49299">
    <property type="entry name" value="PKD domain"/>
    <property type="match status" value="1"/>
</dbReference>
<keyword evidence="3" id="KW-1185">Reference proteome</keyword>
<protein>
    <recommendedName>
        <fullName evidence="1">PKD domain-containing protein</fullName>
    </recommendedName>
</protein>
<dbReference type="GO" id="GO:0005975">
    <property type="term" value="P:carbohydrate metabolic process"/>
    <property type="evidence" value="ECO:0007669"/>
    <property type="project" value="UniProtKB-ARBA"/>
</dbReference>
<organism evidence="2 3">
    <name type="scientific">Arcanobacterium haemolyticum (strain ATCC 9345 / DSM 20595 / CCM 5947 / CCUG 17215 / LMG 16163 / NBRC 15585 / NCTC 8452 / 11018)</name>
    <dbReference type="NCBI Taxonomy" id="644284"/>
    <lineage>
        <taxon>Bacteria</taxon>
        <taxon>Bacillati</taxon>
        <taxon>Actinomycetota</taxon>
        <taxon>Actinomycetes</taxon>
        <taxon>Actinomycetales</taxon>
        <taxon>Actinomycetaceae</taxon>
        <taxon>Arcanobacterium</taxon>
    </lineage>
</organism>
<feature type="domain" description="PKD" evidence="1">
    <location>
        <begin position="171"/>
        <end position="215"/>
    </location>
</feature>
<evidence type="ECO:0000259" key="1">
    <source>
        <dbReference type="PROSITE" id="PS50093"/>
    </source>
</evidence>
<accession>D7BND7</accession>
<dbReference type="AlphaFoldDB" id="D7BND7"/>
<dbReference type="STRING" id="644284.Arch_0703"/>
<name>D7BND7_ARCHD</name>
<evidence type="ECO:0000313" key="3">
    <source>
        <dbReference type="Proteomes" id="UP000000376"/>
    </source>
</evidence>